<evidence type="ECO:0000313" key="4">
    <source>
        <dbReference type="Proteomes" id="UP000237655"/>
    </source>
</evidence>
<dbReference type="Pfam" id="PF06230">
    <property type="entry name" value="LpxI_C"/>
    <property type="match status" value="1"/>
</dbReference>
<feature type="domain" description="LpxI C-terminal" evidence="1">
    <location>
        <begin position="134"/>
        <end position="258"/>
    </location>
</feature>
<dbReference type="InterPro" id="IPR041255">
    <property type="entry name" value="LpxI_N"/>
</dbReference>
<dbReference type="Gene3D" id="3.40.50.20">
    <property type="match status" value="1"/>
</dbReference>
<dbReference type="KEGG" id="thas:C6Y53_16660"/>
<dbReference type="InterPro" id="IPR043167">
    <property type="entry name" value="LpxI_C_sf"/>
</dbReference>
<dbReference type="InterPro" id="IPR010415">
    <property type="entry name" value="LpxI_C"/>
</dbReference>
<dbReference type="Proteomes" id="UP000237655">
    <property type="component" value="Chromosome"/>
</dbReference>
<dbReference type="Pfam" id="PF17930">
    <property type="entry name" value="LpxI_N"/>
    <property type="match status" value="1"/>
</dbReference>
<keyword evidence="4" id="KW-1185">Reference proteome</keyword>
<evidence type="ECO:0000259" key="1">
    <source>
        <dbReference type="Pfam" id="PF06230"/>
    </source>
</evidence>
<dbReference type="InterPro" id="IPR053174">
    <property type="entry name" value="LpxI"/>
</dbReference>
<dbReference type="AlphaFoldDB" id="A0A2S0MU10"/>
<dbReference type="Gene3D" id="3.40.140.80">
    <property type="match status" value="1"/>
</dbReference>
<accession>A0A2S0MU10</accession>
<name>A0A2S0MU10_9RHOB</name>
<dbReference type="PANTHER" id="PTHR39962">
    <property type="entry name" value="BLL4848 PROTEIN"/>
    <property type="match status" value="1"/>
</dbReference>
<evidence type="ECO:0000313" key="3">
    <source>
        <dbReference type="EMBL" id="AVO39183.1"/>
    </source>
</evidence>
<dbReference type="EMBL" id="CP027665">
    <property type="protein sequence ID" value="AVO39183.1"/>
    <property type="molecule type" value="Genomic_DNA"/>
</dbReference>
<proteinExistence type="predicted"/>
<gene>
    <name evidence="3" type="ORF">C6Y53_16660</name>
</gene>
<evidence type="ECO:0000259" key="2">
    <source>
        <dbReference type="Pfam" id="PF17930"/>
    </source>
</evidence>
<organism evidence="3 4">
    <name type="scientific">Pukyongiella litopenaei</name>
    <dbReference type="NCBI Taxonomy" id="2605946"/>
    <lineage>
        <taxon>Bacteria</taxon>
        <taxon>Pseudomonadati</taxon>
        <taxon>Pseudomonadota</taxon>
        <taxon>Alphaproteobacteria</taxon>
        <taxon>Rhodobacterales</taxon>
        <taxon>Paracoccaceae</taxon>
        <taxon>Pukyongiella</taxon>
    </lineage>
</organism>
<feature type="domain" description="LpxI N-terminal" evidence="2">
    <location>
        <begin position="2"/>
        <end position="125"/>
    </location>
</feature>
<dbReference type="PANTHER" id="PTHR39962:SF1">
    <property type="entry name" value="LPXI FAMILY PROTEIN"/>
    <property type="match status" value="1"/>
</dbReference>
<protein>
    <submittedName>
        <fullName evidence="3">LpxI family protein</fullName>
    </submittedName>
</protein>
<sequence length="263" mass="26816">MLALIAGTGGLPAAVVAECSPAPLVCALQGFEPDTLTPDMMFRLETLGSFLAELKSRGVTEVCLAGAIRRPPVDPAAIDAATLPLVPVIQKALASGDDGALRAVIAIFEGAGLQMRAAHEIAPALLPGPGLLSGETTDADRADAARAAQVLAALAAQDVGQGCVVAARQVIAVEALPGTDWMLDTLRRYDTKPPGGVLLKAPKAGQDRRADLPAIGPGTIRNAAAAGLRGVVVEAGGVMVLDRAAVLDECARTGLFLWVREPG</sequence>
<reference evidence="4" key="1">
    <citation type="submission" date="2018-03" db="EMBL/GenBank/DDBJ databases">
        <title>Genomic analysis of the strain SH-1 isolated from shrimp intestine.</title>
        <authorList>
            <person name="Kim Y.-S."/>
            <person name="Kim S.-E."/>
            <person name="Kim K.-H."/>
        </authorList>
    </citation>
    <scope>NUCLEOTIDE SEQUENCE [LARGE SCALE GENOMIC DNA]</scope>
    <source>
        <strain evidence="4">SH-1</strain>
    </source>
</reference>
<dbReference type="RefSeq" id="WP_106473493.1">
    <property type="nucleotide sequence ID" value="NZ_CP027665.1"/>
</dbReference>